<feature type="region of interest" description="Disordered" evidence="1">
    <location>
        <begin position="40"/>
        <end position="95"/>
    </location>
</feature>
<accession>A0A1A8GB53</accession>
<dbReference type="EMBL" id="HAEC01000335">
    <property type="protein sequence ID" value="SBQ68412.1"/>
    <property type="molecule type" value="Transcribed_RNA"/>
</dbReference>
<name>A0A1A8GB53_9TELE</name>
<organism evidence="2">
    <name type="scientific">Nothobranchius korthausae</name>
    <dbReference type="NCBI Taxonomy" id="1143690"/>
    <lineage>
        <taxon>Eukaryota</taxon>
        <taxon>Metazoa</taxon>
        <taxon>Chordata</taxon>
        <taxon>Craniata</taxon>
        <taxon>Vertebrata</taxon>
        <taxon>Euteleostomi</taxon>
        <taxon>Actinopterygii</taxon>
        <taxon>Neopterygii</taxon>
        <taxon>Teleostei</taxon>
        <taxon>Neoteleostei</taxon>
        <taxon>Acanthomorphata</taxon>
        <taxon>Ovalentaria</taxon>
        <taxon>Atherinomorphae</taxon>
        <taxon>Cyprinodontiformes</taxon>
        <taxon>Nothobranchiidae</taxon>
        <taxon>Nothobranchius</taxon>
    </lineage>
</organism>
<evidence type="ECO:0000313" key="2">
    <source>
        <dbReference type="EMBL" id="SBQ68412.1"/>
    </source>
</evidence>
<evidence type="ECO:0000256" key="1">
    <source>
        <dbReference type="SAM" id="MobiDB-lite"/>
    </source>
</evidence>
<reference evidence="2" key="1">
    <citation type="submission" date="2016-05" db="EMBL/GenBank/DDBJ databases">
        <authorList>
            <person name="Lavstsen T."/>
            <person name="Jespersen J.S."/>
        </authorList>
    </citation>
    <scope>NUCLEOTIDE SEQUENCE</scope>
    <source>
        <tissue evidence="2">Brain</tissue>
    </source>
</reference>
<feature type="compositionally biased region" description="Basic and acidic residues" evidence="1">
    <location>
        <begin position="53"/>
        <end position="63"/>
    </location>
</feature>
<proteinExistence type="predicted"/>
<dbReference type="AlphaFoldDB" id="A0A1A8GB53"/>
<sequence length="117" mass="12658">MTRTVCVISLEMAGTFSGYVTLQGGLLELRSALVSLDVQFSAPRPEPGPGPGREFRTRTHPTETSRSLRLQFGPSGSVSRTLDPNGRRSEHSTLQSCNSQHVCGSTFSVIPCNTLLH</sequence>
<gene>
    <name evidence="2" type="primary">Nfu_g_1_012683</name>
</gene>
<reference evidence="2" key="2">
    <citation type="submission" date="2016-06" db="EMBL/GenBank/DDBJ databases">
        <title>The genome of a short-lived fish provides insights into sex chromosome evolution and the genetic control of aging.</title>
        <authorList>
            <person name="Reichwald K."/>
            <person name="Felder M."/>
            <person name="Petzold A."/>
            <person name="Koch P."/>
            <person name="Groth M."/>
            <person name="Platzer M."/>
        </authorList>
    </citation>
    <scope>NUCLEOTIDE SEQUENCE</scope>
    <source>
        <tissue evidence="2">Brain</tissue>
    </source>
</reference>
<feature type="compositionally biased region" description="Polar residues" evidence="1">
    <location>
        <begin position="64"/>
        <end position="82"/>
    </location>
</feature>
<protein>
    <submittedName>
        <fullName evidence="2">Uncharacterized protein</fullName>
    </submittedName>
</protein>